<reference evidence="1 2" key="1">
    <citation type="journal article" date="2018" name="Nature">
        <title>A major lineage of non-tailed dsDNA viruses as unrecognized killers of marine bacteria.</title>
        <authorList>
            <person name="Kauffman K.M."/>
            <person name="Hussain F.A."/>
            <person name="Yang J."/>
            <person name="Arevalo P."/>
            <person name="Brown J.M."/>
            <person name="Chang W.K."/>
            <person name="VanInsberghe D."/>
            <person name="Elsherbini J."/>
            <person name="Sharma R.S."/>
            <person name="Cutler M.B."/>
            <person name="Kelly L."/>
            <person name="Polz M.F."/>
        </authorList>
    </citation>
    <scope>NUCLEOTIDE SEQUENCE [LARGE SCALE GENOMIC DNA]</scope>
    <source>
        <strain evidence="1 2">10N.222.46.E12</strain>
    </source>
</reference>
<name>A0ACD5FXI6_9VIBR</name>
<gene>
    <name evidence="1" type="ORF">BCS90_04260</name>
</gene>
<dbReference type="EMBL" id="CP170589">
    <property type="protein sequence ID" value="XNH94324.1"/>
    <property type="molecule type" value="Genomic_DNA"/>
</dbReference>
<sequence length="544" mass="60223">MSATIADDSEIIRTFDAEPKLVKKALTSRSLAGISERMILIPDLMPFDFNVRETIDALAIWAAKAFGVVILSPSDKAAETWKDIAIIAKGSKQAEGYIEDLQSRTLSGPIAFANRYDGVDLPGDSCRLLIMEGLPAGTSDYELFRAATLYGGESIIRMLAQRIEQGIGRGARGAGDHCVVILSGASLASWIAKDANFDLLTSATRAQIEMGSTISREVSDLHEFAETMNMCFRRSSDWVEYHAESLAENIEEEHLNSHVYDLAASERKAFKLWQDGYPDKAIARLDKAASNENIDHQTKGWLLQTAANIANHWGQIDRAEALQREAYANNRNLQRPQITPPYRPLPAPCSQAEYIVQQLGEYRLRKGFINKFEDVVSHLHSNATANQFEQAFESFGKLIGLVTERHDYQGEGPDLLCLLPNSPALVIEAKSRKKNTGVFNKDNHGQLLIAGEWFESNYPGQAYCLVSIHPTNKATKAANASNSYAFTYDKLITLINDARALLTKLCNSQLSNSDLLNECAMLLDGSSIRSDKIVSQYLTNFTSQ</sequence>
<organism evidence="1 2">
    <name type="scientific">Vibrio cyclitrophicus</name>
    <dbReference type="NCBI Taxonomy" id="47951"/>
    <lineage>
        <taxon>Bacteria</taxon>
        <taxon>Pseudomonadati</taxon>
        <taxon>Pseudomonadota</taxon>
        <taxon>Gammaproteobacteria</taxon>
        <taxon>Vibrionales</taxon>
        <taxon>Vibrionaceae</taxon>
        <taxon>Vibrio</taxon>
    </lineage>
</organism>
<dbReference type="Proteomes" id="UP000235310">
    <property type="component" value="Chromosome 1"/>
</dbReference>
<protein>
    <submittedName>
        <fullName evidence="1">Uncharacterized protein</fullName>
    </submittedName>
</protein>
<proteinExistence type="predicted"/>
<evidence type="ECO:0000313" key="1">
    <source>
        <dbReference type="EMBL" id="XNH94324.1"/>
    </source>
</evidence>
<accession>A0ACD5FXI6</accession>
<evidence type="ECO:0000313" key="2">
    <source>
        <dbReference type="Proteomes" id="UP000235310"/>
    </source>
</evidence>